<dbReference type="Proteomes" id="UP000490060">
    <property type="component" value="Unassembled WGS sequence"/>
</dbReference>
<dbReference type="InterPro" id="IPR007474">
    <property type="entry name" value="ApaG_domain"/>
</dbReference>
<evidence type="ECO:0000313" key="3">
    <source>
        <dbReference type="Proteomes" id="UP000490060"/>
    </source>
</evidence>
<proteinExistence type="predicted"/>
<organism evidence="2 3">
    <name type="scientific">Tenacibaculum finnmarkense genomovar ulcerans</name>
    <dbReference type="NCBI Taxonomy" id="2781388"/>
    <lineage>
        <taxon>Bacteria</taxon>
        <taxon>Pseudomonadati</taxon>
        <taxon>Bacteroidota</taxon>
        <taxon>Flavobacteriia</taxon>
        <taxon>Flavobacteriales</taxon>
        <taxon>Flavobacteriaceae</taxon>
        <taxon>Tenacibaculum</taxon>
        <taxon>Tenacibaculum finnmarkense</taxon>
    </lineage>
</organism>
<dbReference type="GeneID" id="86818053"/>
<dbReference type="PROSITE" id="PS51087">
    <property type="entry name" value="APAG"/>
    <property type="match status" value="1"/>
</dbReference>
<evidence type="ECO:0000313" key="2">
    <source>
        <dbReference type="EMBL" id="SOU88202.1"/>
    </source>
</evidence>
<dbReference type="RefSeq" id="WP_058886088.1">
    <property type="nucleotide sequence ID" value="NZ_JAJHTG010000001.1"/>
</dbReference>
<sequence>MLQQISKGIKIAIETNFNGVVNQGETEYFSFSYYISIENNSTDTVQLLERFWIIIDALKNTEHVAGKGVVGETPVLKPNDIFKYRSNCFLLSTTGAMKGNYKMINTETLEEFIVTIPRFQLTASPSLN</sequence>
<evidence type="ECO:0000259" key="1">
    <source>
        <dbReference type="PROSITE" id="PS51087"/>
    </source>
</evidence>
<protein>
    <submittedName>
        <fullName evidence="2">Protein ApaG</fullName>
    </submittedName>
</protein>
<dbReference type="AlphaFoldDB" id="A0A2I2M6M3"/>
<dbReference type="GO" id="GO:0070987">
    <property type="term" value="P:error-free translesion synthesis"/>
    <property type="evidence" value="ECO:0007669"/>
    <property type="project" value="TreeGrafter"/>
</dbReference>
<gene>
    <name evidence="2" type="primary">apaG</name>
    <name evidence="2" type="ORF">TNO010_150152</name>
</gene>
<accession>A0A2I2M6M3</accession>
<name>A0A2I2M6M3_9FLAO</name>
<reference evidence="2 3" key="1">
    <citation type="submission" date="2017-11" db="EMBL/GenBank/DDBJ databases">
        <authorList>
            <person name="Duchaud E."/>
        </authorList>
    </citation>
    <scope>NUCLEOTIDE SEQUENCE [LARGE SCALE GENOMIC DNA]</scope>
    <source>
        <strain evidence="2 3">TNO010</strain>
    </source>
</reference>
<dbReference type="InterPro" id="IPR036767">
    <property type="entry name" value="ApaG_sf"/>
</dbReference>
<dbReference type="PANTHER" id="PTHR14289">
    <property type="entry name" value="F-BOX ONLY PROTEIN 3"/>
    <property type="match status" value="1"/>
</dbReference>
<dbReference type="SUPFAM" id="SSF110069">
    <property type="entry name" value="ApaG-like"/>
    <property type="match status" value="1"/>
</dbReference>
<dbReference type="PANTHER" id="PTHR14289:SF16">
    <property type="entry name" value="POLYMERASE DELTA-INTERACTING PROTEIN 2"/>
    <property type="match status" value="1"/>
</dbReference>
<dbReference type="Pfam" id="PF04379">
    <property type="entry name" value="DUF525"/>
    <property type="match status" value="1"/>
</dbReference>
<feature type="domain" description="ApaG" evidence="1">
    <location>
        <begin position="3"/>
        <end position="128"/>
    </location>
</feature>
<dbReference type="EMBL" id="OENE01000007">
    <property type="protein sequence ID" value="SOU88202.1"/>
    <property type="molecule type" value="Genomic_DNA"/>
</dbReference>
<dbReference type="Gene3D" id="2.60.40.1470">
    <property type="entry name" value="ApaG domain"/>
    <property type="match status" value="1"/>
</dbReference>
<dbReference type="NCBIfam" id="NF003967">
    <property type="entry name" value="PRK05461.1"/>
    <property type="match status" value="1"/>
</dbReference>